<keyword evidence="3" id="KW-0540">Nuclease</keyword>
<dbReference type="OrthoDB" id="9809852at2"/>
<dbReference type="Gene3D" id="3.90.1640.30">
    <property type="match status" value="1"/>
</dbReference>
<dbReference type="AlphaFoldDB" id="A0A239DQF0"/>
<comment type="similarity">
    <text evidence="1">Belongs to the RecJ family.</text>
</comment>
<dbReference type="GO" id="GO:0006281">
    <property type="term" value="P:DNA repair"/>
    <property type="evidence" value="ECO:0007669"/>
    <property type="project" value="InterPro"/>
</dbReference>
<sequence>MGVQKKKWIYRDHQNSEIEKLADDLNITKTTAKILLNRGINELEKAKTFLTPKLEDLYDPFLLKDMDKAVRRIKQALENKESIWIYGDYDVDGVTSVSLLVRYFNSIDCPVNYYIPDRMEEGYGINKGALRKIAEKGGNLIITVDCGITSVEEVDYATLLGVDMIITDHHHCHTTLPEAYAVVNPKQENCQYPFDKLCGCGVAFKLIQALTSSAEFNTKVKGYLDIVAIATVADIVSLVEENRIFVKNGLKCIEKTQNVGIEALLEVCGLKGKQLNSGNIGFMIAPRINAAGRISSAEIGVKLLTTNNDEEAKHLAQILDEENRNRQQLEAKIVEEALKIIESQPKYQQERVLVLYNQNWHHGVIGIVASRILEKYYKPTIILSIEDGIAKGSARSISSFDIFEALSQCKELFIKFGGHEQAAGLSLDVDNIEAFREKINNIADEMLHEEDLIPQIFCDDKLTLNDIDDKLIGELEVLEPFGLGNASPRFLNLNLKPKELKRVGTEGKHLKMQVAESNRVFDTIGFNLGEYKEYISLQDKVALVFSPEFNVFNGNKKIQLNVKDIKIMKTNEAYKIKEAKEYYKRLQFTQYDYNFSDYSLDSIPIITDSNKDDMLLKAVQQQNKLLILVNTIYQAYSLIKLSEIREKSTDININIFYHETPCYCGDKEVHIVINPNIDKIQFKLYNSIIVYDMFFSQVEYDCLANKNNNQNIMVFYSQGDEKYNLEILKSIIPTREDLVILYKFLKKYDGKKSIKLENLLYEIQNSTKIHINEKHLQNALTIFQEGQLVQYHVDDDKYSFNILKVTKKVNIEELDTFKQCRNLLNNFIDFINQWSDGIKGGSYHGFIKKN</sequence>
<evidence type="ECO:0000313" key="11">
    <source>
        <dbReference type="Proteomes" id="UP000198304"/>
    </source>
</evidence>
<keyword evidence="11" id="KW-1185">Reference proteome</keyword>
<feature type="coiled-coil region" evidence="6">
    <location>
        <begin position="312"/>
        <end position="339"/>
    </location>
</feature>
<evidence type="ECO:0000313" key="10">
    <source>
        <dbReference type="EMBL" id="SNS33824.1"/>
    </source>
</evidence>
<organism evidence="10 11">
    <name type="scientific">Anaerovirgula multivorans</name>
    <dbReference type="NCBI Taxonomy" id="312168"/>
    <lineage>
        <taxon>Bacteria</taxon>
        <taxon>Bacillati</taxon>
        <taxon>Bacillota</taxon>
        <taxon>Clostridia</taxon>
        <taxon>Peptostreptococcales</taxon>
        <taxon>Natronincolaceae</taxon>
        <taxon>Anaerovirgula</taxon>
    </lineage>
</organism>
<dbReference type="InterPro" id="IPR004610">
    <property type="entry name" value="RecJ"/>
</dbReference>
<dbReference type="Pfam" id="PF17768">
    <property type="entry name" value="RecJ_OB"/>
    <property type="match status" value="1"/>
</dbReference>
<reference evidence="10 11" key="1">
    <citation type="submission" date="2017-06" db="EMBL/GenBank/DDBJ databases">
        <authorList>
            <person name="Kim H.J."/>
            <person name="Triplett B.A."/>
        </authorList>
    </citation>
    <scope>NUCLEOTIDE SEQUENCE [LARGE SCALE GENOMIC DNA]</scope>
    <source>
        <strain evidence="10 11">SCA</strain>
    </source>
</reference>
<evidence type="ECO:0000256" key="5">
    <source>
        <dbReference type="ARBA" id="ARBA00022839"/>
    </source>
</evidence>
<name>A0A239DQF0_9FIRM</name>
<protein>
    <recommendedName>
        <fullName evidence="2">Single-stranded-DNA-specific exonuclease RecJ</fullName>
    </recommendedName>
</protein>
<dbReference type="NCBIfam" id="TIGR00644">
    <property type="entry name" value="recJ"/>
    <property type="match status" value="1"/>
</dbReference>
<dbReference type="InterPro" id="IPR041122">
    <property type="entry name" value="RecJ_OB"/>
</dbReference>
<accession>A0A239DQF0</accession>
<dbReference type="Gene3D" id="3.10.310.30">
    <property type="match status" value="1"/>
</dbReference>
<keyword evidence="6" id="KW-0175">Coiled coil</keyword>
<dbReference type="Proteomes" id="UP000198304">
    <property type="component" value="Unassembled WGS sequence"/>
</dbReference>
<dbReference type="GO" id="GO:0008409">
    <property type="term" value="F:5'-3' exonuclease activity"/>
    <property type="evidence" value="ECO:0007669"/>
    <property type="project" value="InterPro"/>
</dbReference>
<keyword evidence="4" id="KW-0378">Hydrolase</keyword>
<dbReference type="InterPro" id="IPR001667">
    <property type="entry name" value="DDH_dom"/>
</dbReference>
<proteinExistence type="inferred from homology"/>
<dbReference type="PANTHER" id="PTHR30255">
    <property type="entry name" value="SINGLE-STRANDED-DNA-SPECIFIC EXONUCLEASE RECJ"/>
    <property type="match status" value="1"/>
</dbReference>
<dbReference type="InterPro" id="IPR003156">
    <property type="entry name" value="DHHA1_dom"/>
</dbReference>
<dbReference type="EMBL" id="FZOJ01000008">
    <property type="protein sequence ID" value="SNS33824.1"/>
    <property type="molecule type" value="Genomic_DNA"/>
</dbReference>
<dbReference type="InterPro" id="IPR038763">
    <property type="entry name" value="DHH_sf"/>
</dbReference>
<gene>
    <name evidence="10" type="ORF">SAMN05446037_100853</name>
</gene>
<feature type="domain" description="DDH" evidence="7">
    <location>
        <begin position="83"/>
        <end position="231"/>
    </location>
</feature>
<evidence type="ECO:0000256" key="3">
    <source>
        <dbReference type="ARBA" id="ARBA00022722"/>
    </source>
</evidence>
<dbReference type="InterPro" id="IPR051673">
    <property type="entry name" value="SSDNA_exonuclease_RecJ"/>
</dbReference>
<evidence type="ECO:0000256" key="4">
    <source>
        <dbReference type="ARBA" id="ARBA00022801"/>
    </source>
</evidence>
<evidence type="ECO:0000256" key="1">
    <source>
        <dbReference type="ARBA" id="ARBA00005915"/>
    </source>
</evidence>
<evidence type="ECO:0000259" key="8">
    <source>
        <dbReference type="Pfam" id="PF02272"/>
    </source>
</evidence>
<evidence type="ECO:0000259" key="7">
    <source>
        <dbReference type="Pfam" id="PF01368"/>
    </source>
</evidence>
<dbReference type="RefSeq" id="WP_089282735.1">
    <property type="nucleotide sequence ID" value="NZ_FZOJ01000008.1"/>
</dbReference>
<dbReference type="Pfam" id="PF01368">
    <property type="entry name" value="DHH"/>
    <property type="match status" value="1"/>
</dbReference>
<feature type="domain" description="RecJ OB" evidence="9">
    <location>
        <begin position="458"/>
        <end position="564"/>
    </location>
</feature>
<keyword evidence="5 10" id="KW-0269">Exonuclease</keyword>
<feature type="domain" description="DHHA1" evidence="8">
    <location>
        <begin position="351"/>
        <end position="443"/>
    </location>
</feature>
<dbReference type="GO" id="GO:0003676">
    <property type="term" value="F:nucleic acid binding"/>
    <property type="evidence" value="ECO:0007669"/>
    <property type="project" value="InterPro"/>
</dbReference>
<dbReference type="GO" id="GO:0006310">
    <property type="term" value="P:DNA recombination"/>
    <property type="evidence" value="ECO:0007669"/>
    <property type="project" value="InterPro"/>
</dbReference>
<dbReference type="Pfam" id="PF02272">
    <property type="entry name" value="DHHA1"/>
    <property type="match status" value="1"/>
</dbReference>
<dbReference type="SUPFAM" id="SSF64182">
    <property type="entry name" value="DHH phosphoesterases"/>
    <property type="match status" value="1"/>
</dbReference>
<evidence type="ECO:0000256" key="2">
    <source>
        <dbReference type="ARBA" id="ARBA00019841"/>
    </source>
</evidence>
<evidence type="ECO:0000256" key="6">
    <source>
        <dbReference type="SAM" id="Coils"/>
    </source>
</evidence>
<evidence type="ECO:0000259" key="9">
    <source>
        <dbReference type="Pfam" id="PF17768"/>
    </source>
</evidence>
<dbReference type="PANTHER" id="PTHR30255:SF2">
    <property type="entry name" value="SINGLE-STRANDED-DNA-SPECIFIC EXONUCLEASE RECJ"/>
    <property type="match status" value="1"/>
</dbReference>